<protein>
    <submittedName>
        <fullName evidence="8">Ribonuclease 3-like</fullName>
    </submittedName>
</protein>
<feature type="chain" id="PRO_5017460990" evidence="7">
    <location>
        <begin position="21"/>
        <end position="228"/>
    </location>
</feature>
<dbReference type="EMBL" id="LXQA010000943">
    <property type="protein sequence ID" value="MCH80341.1"/>
    <property type="molecule type" value="Genomic_DNA"/>
</dbReference>
<keyword evidence="9" id="KW-1185">Reference proteome</keyword>
<dbReference type="InterPro" id="IPR036430">
    <property type="entry name" value="RNase_T2-like_sf"/>
</dbReference>
<comment type="similarity">
    <text evidence="1 6">Belongs to the RNase T2 family.</text>
</comment>
<dbReference type="PANTHER" id="PTHR11240:SF75">
    <property type="entry name" value="RIBONUCLEASE 3"/>
    <property type="match status" value="1"/>
</dbReference>
<dbReference type="InterPro" id="IPR001568">
    <property type="entry name" value="RNase_T2-like"/>
</dbReference>
<dbReference type="PANTHER" id="PTHR11240">
    <property type="entry name" value="RIBONUCLEASE T2"/>
    <property type="match status" value="1"/>
</dbReference>
<feature type="non-terminal residue" evidence="8">
    <location>
        <position position="228"/>
    </location>
</feature>
<keyword evidence="7" id="KW-0732">Signal</keyword>
<comment type="caution">
    <text evidence="8">The sequence shown here is derived from an EMBL/GenBank/DDBJ whole genome shotgun (WGS) entry which is preliminary data.</text>
</comment>
<name>A0A392LZB7_9FABA</name>
<sequence length="228" mass="25834">MVIWILIFLGLVLAPSCSYSVSNNTRYYKTPTAPSPSPSHSSPPYYPILKKGKKMPPPTPPLPTPPPLVTPFDYFKLVETWPTSFCLVKNCVNPPPPSPVMRFTIHGLWPSNKTNPQPRDCASNENFDFLKVVGPSLPLSDFRKFWPNLLMVKKTDEFKLWRDQWIHHGKCSSMYAKDFYKLAFQIYLKKDLKAILLMNGITPGGTEQESQKIFDAIKSGIGGFNPEI</sequence>
<proteinExistence type="inferred from homology"/>
<keyword evidence="4" id="KW-0378">Hydrolase</keyword>
<dbReference type="SUPFAM" id="SSF55895">
    <property type="entry name" value="Ribonuclease Rh-like"/>
    <property type="match status" value="1"/>
</dbReference>
<evidence type="ECO:0000313" key="9">
    <source>
        <dbReference type="Proteomes" id="UP000265520"/>
    </source>
</evidence>
<feature type="signal peptide" evidence="7">
    <location>
        <begin position="1"/>
        <end position="20"/>
    </location>
</feature>
<dbReference type="PROSITE" id="PS00530">
    <property type="entry name" value="RNASE_T2_1"/>
    <property type="match status" value="1"/>
</dbReference>
<keyword evidence="3" id="KW-0255">Endonuclease</keyword>
<dbReference type="AlphaFoldDB" id="A0A392LZB7"/>
<dbReference type="Proteomes" id="UP000265520">
    <property type="component" value="Unassembled WGS sequence"/>
</dbReference>
<dbReference type="GO" id="GO:0033897">
    <property type="term" value="F:ribonuclease T2 activity"/>
    <property type="evidence" value="ECO:0007669"/>
    <property type="project" value="InterPro"/>
</dbReference>
<dbReference type="InterPro" id="IPR018188">
    <property type="entry name" value="RNase_T2_His_AS_1"/>
</dbReference>
<dbReference type="Pfam" id="PF00445">
    <property type="entry name" value="Ribonuclease_T2"/>
    <property type="match status" value="1"/>
</dbReference>
<dbReference type="Gene3D" id="3.90.730.10">
    <property type="entry name" value="Ribonuclease T2-like"/>
    <property type="match status" value="1"/>
</dbReference>
<accession>A0A392LZB7</accession>
<evidence type="ECO:0000256" key="7">
    <source>
        <dbReference type="SAM" id="SignalP"/>
    </source>
</evidence>
<gene>
    <name evidence="8" type="ORF">A2U01_0001108</name>
</gene>
<reference evidence="8 9" key="1">
    <citation type="journal article" date="2018" name="Front. Plant Sci.">
        <title>Red Clover (Trifolium pratense) and Zigzag Clover (T. medium) - A Picture of Genomic Similarities and Differences.</title>
        <authorList>
            <person name="Dluhosova J."/>
            <person name="Istvanek J."/>
            <person name="Nedelnik J."/>
            <person name="Repkova J."/>
        </authorList>
    </citation>
    <scope>NUCLEOTIDE SEQUENCE [LARGE SCALE GENOMIC DNA]</scope>
    <source>
        <strain evidence="9">cv. 10/8</strain>
        <tissue evidence="8">Leaf</tissue>
    </source>
</reference>
<keyword evidence="2" id="KW-0540">Nuclease</keyword>
<keyword evidence="5" id="KW-0456">Lyase</keyword>
<evidence type="ECO:0000256" key="5">
    <source>
        <dbReference type="ARBA" id="ARBA00023239"/>
    </source>
</evidence>
<evidence type="ECO:0000313" key="8">
    <source>
        <dbReference type="EMBL" id="MCH80341.1"/>
    </source>
</evidence>
<dbReference type="GO" id="GO:0016787">
    <property type="term" value="F:hydrolase activity"/>
    <property type="evidence" value="ECO:0007669"/>
    <property type="project" value="UniProtKB-KW"/>
</dbReference>
<dbReference type="GO" id="GO:0006401">
    <property type="term" value="P:RNA catabolic process"/>
    <property type="evidence" value="ECO:0007669"/>
    <property type="project" value="TreeGrafter"/>
</dbReference>
<evidence type="ECO:0000256" key="1">
    <source>
        <dbReference type="ARBA" id="ARBA00007469"/>
    </source>
</evidence>
<evidence type="ECO:0000256" key="4">
    <source>
        <dbReference type="ARBA" id="ARBA00022801"/>
    </source>
</evidence>
<evidence type="ECO:0000256" key="6">
    <source>
        <dbReference type="RuleBase" id="RU004328"/>
    </source>
</evidence>
<dbReference type="GO" id="GO:0003723">
    <property type="term" value="F:RNA binding"/>
    <property type="evidence" value="ECO:0007669"/>
    <property type="project" value="InterPro"/>
</dbReference>
<evidence type="ECO:0000256" key="3">
    <source>
        <dbReference type="ARBA" id="ARBA00022759"/>
    </source>
</evidence>
<dbReference type="GO" id="GO:0005576">
    <property type="term" value="C:extracellular region"/>
    <property type="evidence" value="ECO:0007669"/>
    <property type="project" value="TreeGrafter"/>
</dbReference>
<organism evidence="8 9">
    <name type="scientific">Trifolium medium</name>
    <dbReference type="NCBI Taxonomy" id="97028"/>
    <lineage>
        <taxon>Eukaryota</taxon>
        <taxon>Viridiplantae</taxon>
        <taxon>Streptophyta</taxon>
        <taxon>Embryophyta</taxon>
        <taxon>Tracheophyta</taxon>
        <taxon>Spermatophyta</taxon>
        <taxon>Magnoliopsida</taxon>
        <taxon>eudicotyledons</taxon>
        <taxon>Gunneridae</taxon>
        <taxon>Pentapetalae</taxon>
        <taxon>rosids</taxon>
        <taxon>fabids</taxon>
        <taxon>Fabales</taxon>
        <taxon>Fabaceae</taxon>
        <taxon>Papilionoideae</taxon>
        <taxon>50 kb inversion clade</taxon>
        <taxon>NPAAA clade</taxon>
        <taxon>Hologalegina</taxon>
        <taxon>IRL clade</taxon>
        <taxon>Trifolieae</taxon>
        <taxon>Trifolium</taxon>
    </lineage>
</organism>
<evidence type="ECO:0000256" key="2">
    <source>
        <dbReference type="ARBA" id="ARBA00022722"/>
    </source>
</evidence>